<accession>A0A840Y2A4</accession>
<evidence type="ECO:0000256" key="5">
    <source>
        <dbReference type="ARBA" id="ARBA00022741"/>
    </source>
</evidence>
<evidence type="ECO:0000313" key="11">
    <source>
        <dbReference type="EMBL" id="MBB5692939.1"/>
    </source>
</evidence>
<dbReference type="CDD" id="cd18773">
    <property type="entry name" value="PDC1_HK_sensor"/>
    <property type="match status" value="1"/>
</dbReference>
<dbReference type="Pfam" id="PF07568">
    <property type="entry name" value="HisKA_2"/>
    <property type="match status" value="1"/>
</dbReference>
<feature type="region of interest" description="Disordered" evidence="8">
    <location>
        <begin position="1"/>
        <end position="24"/>
    </location>
</feature>
<gene>
    <name evidence="11" type="ORF">FHS87_000958</name>
</gene>
<comment type="caution">
    <text evidence="11">The sequence shown here is derived from an EMBL/GenBank/DDBJ whole genome shotgun (WGS) entry which is preliminary data.</text>
</comment>
<dbReference type="Gene3D" id="3.30.565.10">
    <property type="entry name" value="Histidine kinase-like ATPase, C-terminal domain"/>
    <property type="match status" value="1"/>
</dbReference>
<feature type="domain" description="Histidine kinase/HSP90-like ATPase" evidence="10">
    <location>
        <begin position="474"/>
        <end position="574"/>
    </location>
</feature>
<keyword evidence="4" id="KW-0808">Transferase</keyword>
<organism evidence="11 12">
    <name type="scientific">Muricoccus pecuniae</name>
    <dbReference type="NCBI Taxonomy" id="693023"/>
    <lineage>
        <taxon>Bacteria</taxon>
        <taxon>Pseudomonadati</taxon>
        <taxon>Pseudomonadota</taxon>
        <taxon>Alphaproteobacteria</taxon>
        <taxon>Acetobacterales</taxon>
        <taxon>Roseomonadaceae</taxon>
        <taxon>Muricoccus</taxon>
    </lineage>
</organism>
<keyword evidence="9" id="KW-0472">Membrane</keyword>
<name>A0A840Y2A4_9PROT</name>
<feature type="transmembrane region" description="Helical" evidence="9">
    <location>
        <begin position="297"/>
        <end position="319"/>
    </location>
</feature>
<dbReference type="EMBL" id="JACIJD010000003">
    <property type="protein sequence ID" value="MBB5692939.1"/>
    <property type="molecule type" value="Genomic_DNA"/>
</dbReference>
<comment type="catalytic activity">
    <reaction evidence="1">
        <text>ATP + protein L-histidine = ADP + protein N-phospho-L-histidine.</text>
        <dbReference type="EC" id="2.7.13.3"/>
    </reaction>
</comment>
<keyword evidence="5" id="KW-0547">Nucleotide-binding</keyword>
<dbReference type="InterPro" id="IPR003594">
    <property type="entry name" value="HATPase_dom"/>
</dbReference>
<evidence type="ECO:0000256" key="7">
    <source>
        <dbReference type="ARBA" id="ARBA00022840"/>
    </source>
</evidence>
<keyword evidence="6 11" id="KW-0418">Kinase</keyword>
<evidence type="ECO:0000256" key="8">
    <source>
        <dbReference type="SAM" id="MobiDB-lite"/>
    </source>
</evidence>
<dbReference type="SUPFAM" id="SSF55874">
    <property type="entry name" value="ATPase domain of HSP90 chaperone/DNA topoisomerase II/histidine kinase"/>
    <property type="match status" value="1"/>
</dbReference>
<keyword evidence="7" id="KW-0067">ATP-binding</keyword>
<evidence type="ECO:0000256" key="6">
    <source>
        <dbReference type="ARBA" id="ARBA00022777"/>
    </source>
</evidence>
<protein>
    <recommendedName>
        <fullName evidence="2">histidine kinase</fullName>
        <ecNumber evidence="2">2.7.13.3</ecNumber>
    </recommendedName>
</protein>
<dbReference type="PANTHER" id="PTHR41523:SF8">
    <property type="entry name" value="ETHYLENE RESPONSE SENSOR PROTEIN"/>
    <property type="match status" value="1"/>
</dbReference>
<evidence type="ECO:0000259" key="10">
    <source>
        <dbReference type="SMART" id="SM00387"/>
    </source>
</evidence>
<dbReference type="Gene3D" id="3.30.450.20">
    <property type="entry name" value="PAS domain"/>
    <property type="match status" value="1"/>
</dbReference>
<dbReference type="GO" id="GO:0004673">
    <property type="term" value="F:protein histidine kinase activity"/>
    <property type="evidence" value="ECO:0007669"/>
    <property type="project" value="UniProtKB-EC"/>
</dbReference>
<keyword evidence="12" id="KW-1185">Reference proteome</keyword>
<sequence length="577" mass="59461">MPEGPQNARLPAAPEAGFAETRPDARDAAPRWSFGQRLALAYGAVSLLIILCAGAFSAWQASLLTTRSEELALAETRRLAERVGGTLARAAQGIATLAVAEPLARGAEGCGALLNAAHLTMDAEIRHLFVTGPDGRVLCATLPGAAGRLADSPTLRTIQRTGRPANGLIGEAGLGLQGVIGVGHPLRRNGQPVGAVTAALSVEELRGTAAGEPAAIPGLRAWLLDAAGGSLSLLGPQGPIPALPEALHASFAAPQPVGAGHAAHGGTFFLKARVTDDLTLVATLPQHMLRAGAPLEVALPPLLLALILLLGMGALFWAVRRSVIAPLEAAARRLEAGEPLLPPGDDGPPAEVAGLLRRLAATRTSRDDAAALRDALLAEAQHRIRDHLALVATFLRLQERQLSDHAALQALRAAQGRILAIGTSYEMLDDGPGGLVSLEGVLGRLARALAARDLTEGNATGIQMDLRPIEVPADVAVRTALIMNELVTNALRYAFIGRAPGTVRIVLRPLAPAEGAAGAGFTLLVSDNGAGMPDQPRRGLGMTVVDSLLRGIDARIERLPGPGTAFLVTWAGGGGEG</sequence>
<evidence type="ECO:0000256" key="3">
    <source>
        <dbReference type="ARBA" id="ARBA00022553"/>
    </source>
</evidence>
<keyword evidence="9" id="KW-1133">Transmembrane helix</keyword>
<dbReference type="Proteomes" id="UP000580654">
    <property type="component" value="Unassembled WGS sequence"/>
</dbReference>
<dbReference type="AlphaFoldDB" id="A0A840Y2A4"/>
<dbReference type="InterPro" id="IPR011495">
    <property type="entry name" value="Sig_transdc_His_kin_sub2_dim/P"/>
</dbReference>
<keyword evidence="9" id="KW-0812">Transmembrane</keyword>
<evidence type="ECO:0000313" key="12">
    <source>
        <dbReference type="Proteomes" id="UP000580654"/>
    </source>
</evidence>
<evidence type="ECO:0000256" key="1">
    <source>
        <dbReference type="ARBA" id="ARBA00000085"/>
    </source>
</evidence>
<feature type="transmembrane region" description="Helical" evidence="9">
    <location>
        <begin position="39"/>
        <end position="59"/>
    </location>
</feature>
<proteinExistence type="predicted"/>
<dbReference type="PANTHER" id="PTHR41523">
    <property type="entry name" value="TWO-COMPONENT SYSTEM SENSOR PROTEIN"/>
    <property type="match status" value="1"/>
</dbReference>
<dbReference type="Pfam" id="PF02518">
    <property type="entry name" value="HATPase_c"/>
    <property type="match status" value="1"/>
</dbReference>
<dbReference type="RefSeq" id="WP_184514420.1">
    <property type="nucleotide sequence ID" value="NZ_JACIJD010000003.1"/>
</dbReference>
<evidence type="ECO:0000256" key="2">
    <source>
        <dbReference type="ARBA" id="ARBA00012438"/>
    </source>
</evidence>
<dbReference type="SMART" id="SM00387">
    <property type="entry name" value="HATPase_c"/>
    <property type="match status" value="1"/>
</dbReference>
<keyword evidence="3" id="KW-0597">Phosphoprotein</keyword>
<dbReference type="InterPro" id="IPR036890">
    <property type="entry name" value="HATPase_C_sf"/>
</dbReference>
<evidence type="ECO:0000256" key="4">
    <source>
        <dbReference type="ARBA" id="ARBA00022679"/>
    </source>
</evidence>
<dbReference type="EC" id="2.7.13.3" evidence="2"/>
<dbReference type="GO" id="GO:0005524">
    <property type="term" value="F:ATP binding"/>
    <property type="evidence" value="ECO:0007669"/>
    <property type="project" value="UniProtKB-KW"/>
</dbReference>
<evidence type="ECO:0000256" key="9">
    <source>
        <dbReference type="SAM" id="Phobius"/>
    </source>
</evidence>
<reference evidence="11 12" key="1">
    <citation type="submission" date="2020-08" db="EMBL/GenBank/DDBJ databases">
        <title>Genomic Encyclopedia of Type Strains, Phase IV (KMG-IV): sequencing the most valuable type-strain genomes for metagenomic binning, comparative biology and taxonomic classification.</title>
        <authorList>
            <person name="Goeker M."/>
        </authorList>
    </citation>
    <scope>NUCLEOTIDE SEQUENCE [LARGE SCALE GENOMIC DNA]</scope>
    <source>
        <strain evidence="11 12">DSM 25622</strain>
    </source>
</reference>